<feature type="transmembrane region" description="Helical" evidence="6">
    <location>
        <begin position="346"/>
        <end position="369"/>
    </location>
</feature>
<accession>A0ABS6ERC9</accession>
<dbReference type="Proteomes" id="UP000783588">
    <property type="component" value="Unassembled WGS sequence"/>
</dbReference>
<keyword evidence="4 6" id="KW-1133">Transmembrane helix</keyword>
<evidence type="ECO:0000256" key="1">
    <source>
        <dbReference type="ARBA" id="ARBA00004651"/>
    </source>
</evidence>
<evidence type="ECO:0000256" key="3">
    <source>
        <dbReference type="ARBA" id="ARBA00022692"/>
    </source>
</evidence>
<organism evidence="7 8">
    <name type="scientific">Butyricicoccus intestinisimiae</name>
    <dbReference type="NCBI Taxonomy" id="2841509"/>
    <lineage>
        <taxon>Bacteria</taxon>
        <taxon>Bacillati</taxon>
        <taxon>Bacillota</taxon>
        <taxon>Clostridia</taxon>
        <taxon>Eubacteriales</taxon>
        <taxon>Butyricicoccaceae</taxon>
        <taxon>Butyricicoccus</taxon>
    </lineage>
</organism>
<comment type="caution">
    <text evidence="7">The sequence shown here is derived from an EMBL/GenBank/DDBJ whole genome shotgun (WGS) entry which is preliminary data.</text>
</comment>
<keyword evidence="5 6" id="KW-0472">Membrane</keyword>
<dbReference type="EMBL" id="JAHLQI010000002">
    <property type="protein sequence ID" value="MBU5490223.1"/>
    <property type="molecule type" value="Genomic_DNA"/>
</dbReference>
<proteinExistence type="predicted"/>
<feature type="transmembrane region" description="Helical" evidence="6">
    <location>
        <begin position="127"/>
        <end position="147"/>
    </location>
</feature>
<name>A0ABS6ERC9_9FIRM</name>
<feature type="transmembrane region" description="Helical" evidence="6">
    <location>
        <begin position="228"/>
        <end position="245"/>
    </location>
</feature>
<dbReference type="RefSeq" id="WP_216469861.1">
    <property type="nucleotide sequence ID" value="NZ_JAHLQI010000002.1"/>
</dbReference>
<feature type="transmembrane region" description="Helical" evidence="6">
    <location>
        <begin position="437"/>
        <end position="458"/>
    </location>
</feature>
<evidence type="ECO:0000256" key="4">
    <source>
        <dbReference type="ARBA" id="ARBA00022989"/>
    </source>
</evidence>
<dbReference type="InterPro" id="IPR002797">
    <property type="entry name" value="Polysacc_synth"/>
</dbReference>
<evidence type="ECO:0000313" key="7">
    <source>
        <dbReference type="EMBL" id="MBU5490223.1"/>
    </source>
</evidence>
<dbReference type="Pfam" id="PF01943">
    <property type="entry name" value="Polysacc_synt"/>
    <property type="match status" value="1"/>
</dbReference>
<evidence type="ECO:0000256" key="6">
    <source>
        <dbReference type="SAM" id="Phobius"/>
    </source>
</evidence>
<dbReference type="PANTHER" id="PTHR30250:SF26">
    <property type="entry name" value="PSMA PROTEIN"/>
    <property type="match status" value="1"/>
</dbReference>
<comment type="subcellular location">
    <subcellularLocation>
        <location evidence="1">Cell membrane</location>
        <topology evidence="1">Multi-pass membrane protein</topology>
    </subcellularLocation>
</comment>
<evidence type="ECO:0000313" key="8">
    <source>
        <dbReference type="Proteomes" id="UP000783588"/>
    </source>
</evidence>
<feature type="transmembrane region" description="Helical" evidence="6">
    <location>
        <begin position="159"/>
        <end position="180"/>
    </location>
</feature>
<feature type="transmembrane region" description="Helical" evidence="6">
    <location>
        <begin position="251"/>
        <end position="270"/>
    </location>
</feature>
<feature type="transmembrane region" description="Helical" evidence="6">
    <location>
        <begin position="318"/>
        <end position="340"/>
    </location>
</feature>
<sequence>MAQEKSQLKIGIVLYYVNMILGNFIPIFYTPIMLSLLGQSEYGLYKLASSVTSYLSLISMGLGSAITRYLIKSREEEGKEAEERMFGLFDVIFNGIAVATLIVGTLLTMGLPLWYAKSLTAVELSRMQLLVFMMVINMALNFSQSPYLSVVNAHEKFVFLQYINIIQTCGVPCLNLVALFMGMGSVGMTIAAMGASILTRIAYQIYVRHKMQMKPRMKNLPTNKMKEILGFSFWIFVANVVGQLYNATDTVMIGMVPALATTGVAVYNVGGMFNGMMFGLTTGISNLLAPKTNRLVFLGASDKELTDLAIQVGRIQGYIMALIVSGFVAFGRPFIMFLAGNNYMEAYWIAILMMIPNMIPLVQSVCLNVIVAQNKHRFRSLVYLGIAIVNVVGTWFLMQHMGIVGAAFMTGVALILGQGFAMNWYYHKKSNLNMVRFWKQIACVYRIPVLMCTVTLLISKFIDFYKIQVLLIGIMLYVVVYCILNWRFTMNNYEKNLILLF</sequence>
<feature type="transmembrane region" description="Helical" evidence="6">
    <location>
        <begin position="186"/>
        <end position="207"/>
    </location>
</feature>
<feature type="transmembrane region" description="Helical" evidence="6">
    <location>
        <begin position="52"/>
        <end position="71"/>
    </location>
</feature>
<dbReference type="PANTHER" id="PTHR30250">
    <property type="entry name" value="PST FAMILY PREDICTED COLANIC ACID TRANSPORTER"/>
    <property type="match status" value="1"/>
</dbReference>
<gene>
    <name evidence="7" type="ORF">KQI75_06245</name>
</gene>
<keyword evidence="3 6" id="KW-0812">Transmembrane</keyword>
<feature type="transmembrane region" description="Helical" evidence="6">
    <location>
        <begin position="404"/>
        <end position="425"/>
    </location>
</feature>
<dbReference type="InterPro" id="IPR050833">
    <property type="entry name" value="Poly_Biosynth_Transport"/>
</dbReference>
<feature type="transmembrane region" description="Helical" evidence="6">
    <location>
        <begin position="464"/>
        <end position="484"/>
    </location>
</feature>
<keyword evidence="2" id="KW-1003">Cell membrane</keyword>
<evidence type="ECO:0000256" key="2">
    <source>
        <dbReference type="ARBA" id="ARBA00022475"/>
    </source>
</evidence>
<evidence type="ECO:0000256" key="5">
    <source>
        <dbReference type="ARBA" id="ARBA00023136"/>
    </source>
</evidence>
<keyword evidence="8" id="KW-1185">Reference proteome</keyword>
<protein>
    <submittedName>
        <fullName evidence="7">Oligosaccharide flippase family protein</fullName>
    </submittedName>
</protein>
<reference evidence="7 8" key="1">
    <citation type="submission" date="2021-06" db="EMBL/GenBank/DDBJ databases">
        <authorList>
            <person name="Sun Q."/>
            <person name="Li D."/>
        </authorList>
    </citation>
    <scope>NUCLEOTIDE SEQUENCE [LARGE SCALE GENOMIC DNA]</scope>
    <source>
        <strain evidence="7 8">MSJd-7</strain>
    </source>
</reference>
<feature type="transmembrane region" description="Helical" evidence="6">
    <location>
        <begin position="91"/>
        <end position="115"/>
    </location>
</feature>
<feature type="transmembrane region" description="Helical" evidence="6">
    <location>
        <begin position="12"/>
        <end position="32"/>
    </location>
</feature>
<feature type="transmembrane region" description="Helical" evidence="6">
    <location>
        <begin position="381"/>
        <end position="398"/>
    </location>
</feature>